<reference evidence="1" key="1">
    <citation type="submission" date="2023-06" db="EMBL/GenBank/DDBJ databases">
        <title>Genome-scale phylogeny and comparative genomics of the fungal order Sordariales.</title>
        <authorList>
            <consortium name="Lawrence Berkeley National Laboratory"/>
            <person name="Hensen N."/>
            <person name="Bonometti L."/>
            <person name="Westerberg I."/>
            <person name="Brannstrom I.O."/>
            <person name="Guillou S."/>
            <person name="Cros-Aarteil S."/>
            <person name="Calhoun S."/>
            <person name="Haridas S."/>
            <person name="Kuo A."/>
            <person name="Mondo S."/>
            <person name="Pangilinan J."/>
            <person name="Riley R."/>
            <person name="Labutti K."/>
            <person name="Andreopoulos B."/>
            <person name="Lipzen A."/>
            <person name="Chen C."/>
            <person name="Yanf M."/>
            <person name="Daum C."/>
            <person name="Ng V."/>
            <person name="Clum A."/>
            <person name="Steindorff A."/>
            <person name="Ohm R."/>
            <person name="Martin F."/>
            <person name="Silar P."/>
            <person name="Natvig D."/>
            <person name="Lalanne C."/>
            <person name="Gautier V."/>
            <person name="Ament-Velasquez S.L."/>
            <person name="Kruys A."/>
            <person name="Hutchinson M.I."/>
            <person name="Powell A.J."/>
            <person name="Barry K."/>
            <person name="Miller A.N."/>
            <person name="Grigoriev I.V."/>
            <person name="Debuchy R."/>
            <person name="Gladieux P."/>
            <person name="Thoren M.H."/>
            <person name="Johannesson H."/>
        </authorList>
    </citation>
    <scope>NUCLEOTIDE SEQUENCE</scope>
    <source>
        <strain evidence="1">8032-3</strain>
    </source>
</reference>
<proteinExistence type="predicted"/>
<dbReference type="GeneID" id="85315538"/>
<evidence type="ECO:0000313" key="1">
    <source>
        <dbReference type="EMBL" id="KAK1772753.1"/>
    </source>
</evidence>
<comment type="caution">
    <text evidence="1">The sequence shown here is derived from an EMBL/GenBank/DDBJ whole genome shotgun (WGS) entry which is preliminary data.</text>
</comment>
<dbReference type="EMBL" id="MU838997">
    <property type="protein sequence ID" value="KAK1772753.1"/>
    <property type="molecule type" value="Genomic_DNA"/>
</dbReference>
<gene>
    <name evidence="1" type="ORF">QBC33DRAFT_608185</name>
</gene>
<protein>
    <submittedName>
        <fullName evidence="1">Uncharacterized protein</fullName>
    </submittedName>
</protein>
<sequence>MSILRAQLFIMAERAPPELLTRREPIPDYDLKTCSHRHDILATVVEADRRRPLPVVTLYHWCPPTVRVTTKVMLSPDVLPTIKGFTSLGTSFLPEYSNISKTLSDLLAAKPSGPETTPQLLPELIGRLAMPDQGTFVQFFSFPVFSNSPNEVSTDGLLPMWKLAKPNSIYSKRGFWETELHEALEHGEWNAGKDLILLTRGVSGQTLQTIGDCRIPSFERYSAS</sequence>
<dbReference type="RefSeq" id="XP_060288966.1">
    <property type="nucleotide sequence ID" value="XM_060432351.1"/>
</dbReference>
<dbReference type="AlphaFoldDB" id="A0AAJ0FRZ0"/>
<organism evidence="1 2">
    <name type="scientific">Phialemonium atrogriseum</name>
    <dbReference type="NCBI Taxonomy" id="1093897"/>
    <lineage>
        <taxon>Eukaryota</taxon>
        <taxon>Fungi</taxon>
        <taxon>Dikarya</taxon>
        <taxon>Ascomycota</taxon>
        <taxon>Pezizomycotina</taxon>
        <taxon>Sordariomycetes</taxon>
        <taxon>Sordariomycetidae</taxon>
        <taxon>Cephalothecales</taxon>
        <taxon>Cephalothecaceae</taxon>
        <taxon>Phialemonium</taxon>
    </lineage>
</organism>
<dbReference type="Proteomes" id="UP001244011">
    <property type="component" value="Unassembled WGS sequence"/>
</dbReference>
<accession>A0AAJ0FRZ0</accession>
<evidence type="ECO:0000313" key="2">
    <source>
        <dbReference type="Proteomes" id="UP001244011"/>
    </source>
</evidence>
<name>A0AAJ0FRZ0_9PEZI</name>
<keyword evidence="2" id="KW-1185">Reference proteome</keyword>